<dbReference type="GeneID" id="28858294"/>
<evidence type="ECO:0000313" key="2">
    <source>
        <dbReference type="EMBL" id="OAQ61715.1"/>
    </source>
</evidence>
<feature type="chain" id="PRO_5008101377" description="Secreted protein" evidence="1">
    <location>
        <begin position="21"/>
        <end position="130"/>
    </location>
</feature>
<dbReference type="Proteomes" id="UP000078397">
    <property type="component" value="Unassembled WGS sequence"/>
</dbReference>
<evidence type="ECO:0000313" key="3">
    <source>
        <dbReference type="Proteomes" id="UP000078397"/>
    </source>
</evidence>
<organism evidence="2 3">
    <name type="scientific">Pochonia chlamydosporia 170</name>
    <dbReference type="NCBI Taxonomy" id="1380566"/>
    <lineage>
        <taxon>Eukaryota</taxon>
        <taxon>Fungi</taxon>
        <taxon>Dikarya</taxon>
        <taxon>Ascomycota</taxon>
        <taxon>Pezizomycotina</taxon>
        <taxon>Sordariomycetes</taxon>
        <taxon>Hypocreomycetidae</taxon>
        <taxon>Hypocreales</taxon>
        <taxon>Clavicipitaceae</taxon>
        <taxon>Pochonia</taxon>
    </lineage>
</organism>
<reference evidence="2 3" key="1">
    <citation type="journal article" date="2016" name="PLoS Pathog.">
        <title>Biosynthesis of antibiotic leucinostatins in bio-control fungus Purpureocillium lilacinum and their inhibition on phytophthora revealed by genome mining.</title>
        <authorList>
            <person name="Wang G."/>
            <person name="Liu Z."/>
            <person name="Lin R."/>
            <person name="Li E."/>
            <person name="Mao Z."/>
            <person name="Ling J."/>
            <person name="Yang Y."/>
            <person name="Yin W.B."/>
            <person name="Xie B."/>
        </authorList>
    </citation>
    <scope>NUCLEOTIDE SEQUENCE [LARGE SCALE GENOMIC DNA]</scope>
    <source>
        <strain evidence="2">170</strain>
    </source>
</reference>
<evidence type="ECO:0000256" key="1">
    <source>
        <dbReference type="SAM" id="SignalP"/>
    </source>
</evidence>
<proteinExistence type="predicted"/>
<sequence length="130" mass="14521">MYQRCAVSAAVLSGFVIAAAECTAVTLQHVPADCGLPVRWSLYNHSRRVSLRIRLAGRSRVQKEGKCRGCSSSGRSMRCVRPWGYKGRSLRLREFRSSSSILLPWSFAAGWMTCSILRMTVLHESGDRGR</sequence>
<protein>
    <recommendedName>
        <fullName evidence="4">Secreted protein</fullName>
    </recommendedName>
</protein>
<feature type="signal peptide" evidence="1">
    <location>
        <begin position="1"/>
        <end position="20"/>
    </location>
</feature>
<evidence type="ECO:0008006" key="4">
    <source>
        <dbReference type="Google" id="ProtNLM"/>
    </source>
</evidence>
<dbReference type="RefSeq" id="XP_018139419.1">
    <property type="nucleotide sequence ID" value="XM_018294300.1"/>
</dbReference>
<gene>
    <name evidence="2" type="ORF">VFPPC_16547</name>
</gene>
<name>A0A179F8A2_METCM</name>
<keyword evidence="1" id="KW-0732">Signal</keyword>
<comment type="caution">
    <text evidence="2">The sequence shown here is derived from an EMBL/GenBank/DDBJ whole genome shotgun (WGS) entry which is preliminary data.</text>
</comment>
<dbReference type="EMBL" id="LSBJ02000007">
    <property type="protein sequence ID" value="OAQ61715.1"/>
    <property type="molecule type" value="Genomic_DNA"/>
</dbReference>
<keyword evidence="3" id="KW-1185">Reference proteome</keyword>
<accession>A0A179F8A2</accession>
<dbReference type="KEGG" id="pchm:VFPPC_16547"/>
<dbReference type="AlphaFoldDB" id="A0A179F8A2"/>